<dbReference type="OrthoDB" id="5240615at2"/>
<name>A0A2R4T0W5_9ACTN</name>
<sequence length="566" mass="63660">MASWNADFFPLPGGAIFDHQKQQLTAVSRFPGQLDVFVIGFDNRVWTTFWNENTGWNADFFPLPGGAVFDHEKQQLAAVSRFPGQLDVFVIGFDNRVWTTFWNENTGWNADFFPLPGGAVFDHEKQQLAAVSRFPGQLDVFVIGFDNRVWTTFWNENTGWNADFFPLPGGAVFDHQKQQLAAVSRFPGQLDVFVIGFDNRVWTTFWNENTGWNADFFPLPGGAVFDHQKQQLAAVSRFPGQLDVFVIGFDNRVWTTFWNENTGWNADFFPLPGGAVFDHQKQQLAAVSRFPGQLDVFVIGFDNRVWTTFWNENTGWNADFFPLPGGAVFDHQKQQLAAVSRFPGQLDVFVIGFDNRVWTTFWNENTGWNADFFPLPGGAVFDHQKQQLAAVSRFPGQLDVFVIGFDNRVWTTFWNENTGWNADFFPLPGGAVFDHQKQQLAAVSRFPGQLDVFVIGLDNRVWTTFWNESLEPMPRLSITLRAITVSGEGRFIEVSGLGFTPGKNVKLGYDVFSGGGPTTHQLGEDSFTSDSEGRFAHRIRVNLTEISGAQVQATDEASNVAVTASL</sequence>
<dbReference type="Proteomes" id="UP000244201">
    <property type="component" value="Chromosome"/>
</dbReference>
<dbReference type="CDD" id="cd22954">
    <property type="entry name" value="PLL_lectin"/>
    <property type="match status" value="1"/>
</dbReference>
<protein>
    <submittedName>
        <fullName evidence="1">Uncharacterized protein</fullName>
    </submittedName>
</protein>
<dbReference type="GeneID" id="55655920"/>
<accession>A0A2R4T0W5</accession>
<dbReference type="KEGG" id="slk:SLUN_11690"/>
<proteinExistence type="predicted"/>
<dbReference type="SUPFAM" id="SSF50969">
    <property type="entry name" value="YVTN repeat-like/Quinoprotein amine dehydrogenase"/>
    <property type="match status" value="1"/>
</dbReference>
<evidence type="ECO:0000313" key="2">
    <source>
        <dbReference type="Proteomes" id="UP000244201"/>
    </source>
</evidence>
<dbReference type="RefSeq" id="WP_108148432.1">
    <property type="nucleotide sequence ID" value="NZ_CP026304.1"/>
</dbReference>
<dbReference type="EMBL" id="CP026304">
    <property type="protein sequence ID" value="AVZ72752.1"/>
    <property type="molecule type" value="Genomic_DNA"/>
</dbReference>
<dbReference type="SUPFAM" id="SSF89372">
    <property type="entry name" value="Fucose-specific lectin"/>
    <property type="match status" value="1"/>
</dbReference>
<dbReference type="InterPro" id="IPR011044">
    <property type="entry name" value="Quino_amine_DH_bsu"/>
</dbReference>
<dbReference type="Gene3D" id="2.120.10.70">
    <property type="entry name" value="Fucose-specific lectin"/>
    <property type="match status" value="3"/>
</dbReference>
<organism evidence="1 2">
    <name type="scientific">Streptomyces lunaelactis</name>
    <dbReference type="NCBI Taxonomy" id="1535768"/>
    <lineage>
        <taxon>Bacteria</taxon>
        <taxon>Bacillati</taxon>
        <taxon>Actinomycetota</taxon>
        <taxon>Actinomycetes</taxon>
        <taxon>Kitasatosporales</taxon>
        <taxon>Streptomycetaceae</taxon>
        <taxon>Streptomyces</taxon>
    </lineage>
</organism>
<reference evidence="1 2" key="1">
    <citation type="submission" date="2018-01" db="EMBL/GenBank/DDBJ databases">
        <title>Complete genome sequence of Streptomyces lunaelactis MM109T, a Ferroverdin A producer isolated from cave moonmilk deposits.</title>
        <authorList>
            <person name="Naome A."/>
            <person name="Martinet L."/>
            <person name="Maciejewska M."/>
            <person name="Anderssen S."/>
            <person name="Adam D."/>
            <person name="Tenconi E."/>
            <person name="Deflandre B."/>
            <person name="Arguelles-Arias A."/>
            <person name="Calusinska M."/>
            <person name="Copieters W."/>
            <person name="Karim L."/>
            <person name="Hanikenne M."/>
            <person name="Baurain D."/>
            <person name="van Wezel G."/>
            <person name="Smargiasso N."/>
            <person name="de Pauw E."/>
            <person name="Delfosse P."/>
            <person name="Rigali S."/>
        </authorList>
    </citation>
    <scope>NUCLEOTIDE SEQUENCE [LARGE SCALE GENOMIC DNA]</scope>
    <source>
        <strain evidence="1 2">MM109</strain>
    </source>
</reference>
<evidence type="ECO:0000313" key="1">
    <source>
        <dbReference type="EMBL" id="AVZ72752.1"/>
    </source>
</evidence>
<gene>
    <name evidence="1" type="ORF">SLUN_11690</name>
</gene>
<keyword evidence="2" id="KW-1185">Reference proteome</keyword>
<dbReference type="AlphaFoldDB" id="A0A2R4T0W5"/>